<gene>
    <name evidence="1" type="ORF">Tci_578270</name>
</gene>
<reference evidence="1" key="1">
    <citation type="journal article" date="2019" name="Sci. Rep.">
        <title>Draft genome of Tanacetum cinerariifolium, the natural source of mosquito coil.</title>
        <authorList>
            <person name="Yamashiro T."/>
            <person name="Shiraishi A."/>
            <person name="Satake H."/>
            <person name="Nakayama K."/>
        </authorList>
    </citation>
    <scope>NUCLEOTIDE SEQUENCE</scope>
</reference>
<feature type="non-terminal residue" evidence="1">
    <location>
        <position position="1"/>
    </location>
</feature>
<proteinExistence type="predicted"/>
<dbReference type="EMBL" id="BKCJ010363194">
    <property type="protein sequence ID" value="GFA06298.1"/>
    <property type="molecule type" value="Genomic_DNA"/>
</dbReference>
<sequence>VVDYVTNVSRTIQQTGSRTLNFYLANYRGQSVRVTLWGGLGEMLIEKRTHHVGLAYRLDKDYFSLTDRLYLSSSSSPLIIDDDEVKQLKTDNSGVEFSKENLPMDYTDTKAGTLENLLMWARNRKHDSSTFHYEVKIDKVRTKKG</sequence>
<name>A0A699J415_TANCI</name>
<accession>A0A699J415</accession>
<dbReference type="AlphaFoldDB" id="A0A699J415"/>
<evidence type="ECO:0000313" key="1">
    <source>
        <dbReference type="EMBL" id="GFA06298.1"/>
    </source>
</evidence>
<organism evidence="1">
    <name type="scientific">Tanacetum cinerariifolium</name>
    <name type="common">Dalmatian daisy</name>
    <name type="synonym">Chrysanthemum cinerariifolium</name>
    <dbReference type="NCBI Taxonomy" id="118510"/>
    <lineage>
        <taxon>Eukaryota</taxon>
        <taxon>Viridiplantae</taxon>
        <taxon>Streptophyta</taxon>
        <taxon>Embryophyta</taxon>
        <taxon>Tracheophyta</taxon>
        <taxon>Spermatophyta</taxon>
        <taxon>Magnoliopsida</taxon>
        <taxon>eudicotyledons</taxon>
        <taxon>Gunneridae</taxon>
        <taxon>Pentapetalae</taxon>
        <taxon>asterids</taxon>
        <taxon>campanulids</taxon>
        <taxon>Asterales</taxon>
        <taxon>Asteraceae</taxon>
        <taxon>Asteroideae</taxon>
        <taxon>Anthemideae</taxon>
        <taxon>Anthemidinae</taxon>
        <taxon>Tanacetum</taxon>
    </lineage>
</organism>
<protein>
    <submittedName>
        <fullName evidence="1">Uncharacterized protein</fullName>
    </submittedName>
</protein>
<comment type="caution">
    <text evidence="1">The sequence shown here is derived from an EMBL/GenBank/DDBJ whole genome shotgun (WGS) entry which is preliminary data.</text>
</comment>